<dbReference type="STRING" id="658196.A0A397TNM1"/>
<dbReference type="PANTHER" id="PTHR14187:SF5">
    <property type="entry name" value="HEAT SHOCK 70 KDA PROTEIN 12A"/>
    <property type="match status" value="1"/>
</dbReference>
<protein>
    <recommendedName>
        <fullName evidence="3">Actin-like ATPase domain-containing protein</fullName>
    </recommendedName>
</protein>
<dbReference type="Gene3D" id="3.90.640.10">
    <property type="entry name" value="Actin, Chain A, domain 4"/>
    <property type="match status" value="1"/>
</dbReference>
<keyword evidence="2" id="KW-1185">Reference proteome</keyword>
<evidence type="ECO:0000313" key="2">
    <source>
        <dbReference type="Proteomes" id="UP000265703"/>
    </source>
</evidence>
<name>A0A397TNM1_9GLOM</name>
<dbReference type="Proteomes" id="UP000265703">
    <property type="component" value="Unassembled WGS sequence"/>
</dbReference>
<comment type="caution">
    <text evidence="1">The sequence shown here is derived from an EMBL/GenBank/DDBJ whole genome shotgun (WGS) entry which is preliminary data.</text>
</comment>
<dbReference type="PANTHER" id="PTHR14187">
    <property type="entry name" value="ALPHA KINASE/ELONGATION FACTOR 2 KINASE"/>
    <property type="match status" value="1"/>
</dbReference>
<evidence type="ECO:0000313" key="1">
    <source>
        <dbReference type="EMBL" id="RIA98077.1"/>
    </source>
</evidence>
<dbReference type="OrthoDB" id="2963168at2759"/>
<sequence>MKGSKASNDDNIRVIVAIDFGVTHSTFAYANKLNHEVIVNDSWPEQHGPVKTNTALLYDENFISVEAWGYAAFGKPKRRGGNVKDQTVPKVVEKFKLHMVNIPENEKPPLPKGLPYTKFITDYLREMGKKIKETIITRWPNLMVMEQVLFILTIPPEFSDEQREIMRECIYNAGLIVTEDSEKLQFITETDAAAIYCMKCLKENLSNLAGKNLLIVDFGDNTVDLITRQLLSDERLGEISIRTGGSYGETFIDNEFLKFVGNKVGSSAIKSLQENHNNYLQYMIKEFSEKVKFLFTGQREDYKSYELDLDEVCPVIKTYVTSEKLDQLVEDEWIIEVTFEDVKQIFDPLIKSIIKLIHDHLNRSGTVSAMFLVGGLSDSKYLQKRIHEEFSTEIRIISTPRQPTTATVKGALEYGLNMQKAKSRILPLSYGIELGSVWKPSEPSERHQTHNRIFKFRRLVERGREVDVDQEFGLELYPSYENQTEILIEVYVTTAIEATYCDEPGMRKIVELRLDFPDPHLGYQRTVKFTLTFGQTEVYACAKNKQGKSTTASFKLNF</sequence>
<proteinExistence type="predicted"/>
<reference evidence="1 2" key="1">
    <citation type="submission" date="2018-06" db="EMBL/GenBank/DDBJ databases">
        <title>Comparative genomics reveals the genomic features of Rhizophagus irregularis, R. cerebriforme, R. diaphanum and Gigaspora rosea, and their symbiotic lifestyle signature.</title>
        <authorList>
            <person name="Morin E."/>
            <person name="San Clemente H."/>
            <person name="Chen E.C.H."/>
            <person name="De La Providencia I."/>
            <person name="Hainaut M."/>
            <person name="Kuo A."/>
            <person name="Kohler A."/>
            <person name="Murat C."/>
            <person name="Tang N."/>
            <person name="Roy S."/>
            <person name="Loubradou J."/>
            <person name="Henrissat B."/>
            <person name="Grigoriev I.V."/>
            <person name="Corradi N."/>
            <person name="Roux C."/>
            <person name="Martin F.M."/>
        </authorList>
    </citation>
    <scope>NUCLEOTIDE SEQUENCE [LARGE SCALE GENOMIC DNA]</scope>
    <source>
        <strain evidence="1 2">DAOM 227022</strain>
    </source>
</reference>
<dbReference type="AlphaFoldDB" id="A0A397TNM1"/>
<evidence type="ECO:0008006" key="3">
    <source>
        <dbReference type="Google" id="ProtNLM"/>
    </source>
</evidence>
<dbReference type="Gene3D" id="3.30.420.40">
    <property type="match status" value="2"/>
</dbReference>
<dbReference type="SUPFAM" id="SSF53067">
    <property type="entry name" value="Actin-like ATPase domain"/>
    <property type="match status" value="2"/>
</dbReference>
<dbReference type="EMBL" id="QKYT01000021">
    <property type="protein sequence ID" value="RIA98077.1"/>
    <property type="molecule type" value="Genomic_DNA"/>
</dbReference>
<gene>
    <name evidence="1" type="ORF">C1645_870960</name>
</gene>
<organism evidence="1 2">
    <name type="scientific">Glomus cerebriforme</name>
    <dbReference type="NCBI Taxonomy" id="658196"/>
    <lineage>
        <taxon>Eukaryota</taxon>
        <taxon>Fungi</taxon>
        <taxon>Fungi incertae sedis</taxon>
        <taxon>Mucoromycota</taxon>
        <taxon>Glomeromycotina</taxon>
        <taxon>Glomeromycetes</taxon>
        <taxon>Glomerales</taxon>
        <taxon>Glomeraceae</taxon>
        <taxon>Glomus</taxon>
    </lineage>
</organism>
<dbReference type="InterPro" id="IPR043129">
    <property type="entry name" value="ATPase_NBD"/>
</dbReference>
<accession>A0A397TNM1</accession>